<name>A0ABX2R9A4_9THEO</name>
<gene>
    <name evidence="2" type="ORF">HDG70_000833</name>
</gene>
<comment type="caution">
    <text evidence="2">The sequence shown here is derived from an EMBL/GenBank/DDBJ whole genome shotgun (WGS) entry which is preliminary data.</text>
</comment>
<dbReference type="Pfam" id="PF12666">
    <property type="entry name" value="PrgI"/>
    <property type="match status" value="1"/>
</dbReference>
<keyword evidence="3" id="KW-1185">Reference proteome</keyword>
<evidence type="ECO:0000256" key="1">
    <source>
        <dbReference type="SAM" id="Phobius"/>
    </source>
</evidence>
<evidence type="ECO:0000313" key="3">
    <source>
        <dbReference type="Proteomes" id="UP000604066"/>
    </source>
</evidence>
<dbReference type="RefSeq" id="WP_028052479.1">
    <property type="nucleotide sequence ID" value="NZ_ATYG01000021.1"/>
</dbReference>
<sequence length="102" mass="11741">MRMYPVPFSTREEERFLGLTLREAAWAFGGLIVGLFFSVLLSFLLRKPPGMMLLLAVPFGGAGFLISRWPVNETDSRTTLDRHIMKGLKYLTKTHDFIYTRK</sequence>
<keyword evidence="1" id="KW-0812">Transmembrane</keyword>
<keyword evidence="1" id="KW-0472">Membrane</keyword>
<proteinExistence type="predicted"/>
<organism evidence="2 3">
    <name type="scientific">Carboxydothermus ferrireducens DSM 11255</name>
    <dbReference type="NCBI Taxonomy" id="1119529"/>
    <lineage>
        <taxon>Bacteria</taxon>
        <taxon>Bacillati</taxon>
        <taxon>Bacillota</taxon>
        <taxon>Clostridia</taxon>
        <taxon>Thermoanaerobacterales</taxon>
        <taxon>Thermoanaerobacteraceae</taxon>
        <taxon>Carboxydothermus</taxon>
    </lineage>
</organism>
<protein>
    <recommendedName>
        <fullName evidence="4">PrgI family protein</fullName>
    </recommendedName>
</protein>
<keyword evidence="1" id="KW-1133">Transmembrane helix</keyword>
<dbReference type="EMBL" id="JACCBS010000001">
    <property type="protein sequence ID" value="NYE57127.1"/>
    <property type="molecule type" value="Genomic_DNA"/>
</dbReference>
<dbReference type="Proteomes" id="UP000604066">
    <property type="component" value="Unassembled WGS sequence"/>
</dbReference>
<dbReference type="InterPro" id="IPR024414">
    <property type="entry name" value="Uncharacterised_PrgI"/>
</dbReference>
<feature type="transmembrane region" description="Helical" evidence="1">
    <location>
        <begin position="24"/>
        <end position="45"/>
    </location>
</feature>
<feature type="transmembrane region" description="Helical" evidence="1">
    <location>
        <begin position="52"/>
        <end position="71"/>
    </location>
</feature>
<accession>A0ABX2R9A4</accession>
<evidence type="ECO:0000313" key="2">
    <source>
        <dbReference type="EMBL" id="NYE57127.1"/>
    </source>
</evidence>
<reference evidence="2 3" key="1">
    <citation type="submission" date="2020-07" db="EMBL/GenBank/DDBJ databases">
        <title>Genomic Encyclopedia of Type Strains, Phase III (KMG-III): the genomes of soil and plant-associated and newly described type strains.</title>
        <authorList>
            <person name="Whitman W."/>
        </authorList>
    </citation>
    <scope>NUCLEOTIDE SEQUENCE [LARGE SCALE GENOMIC DNA]</scope>
    <source>
        <strain evidence="2 3">DSM 11255</strain>
    </source>
</reference>
<evidence type="ECO:0008006" key="4">
    <source>
        <dbReference type="Google" id="ProtNLM"/>
    </source>
</evidence>